<dbReference type="Proteomes" id="UP000732298">
    <property type="component" value="Unassembled WGS sequence"/>
</dbReference>
<accession>A0A8T3YM71</accession>
<sequence length="484" mass="54851">MKTPPRHSGYPKTRFVEEHGFAERRTPGQVAEIGIDSIRHEVDPEMAARLNARLEQIRRSGETPRLFDELFMKTVGSELSHIFTKPWIMGEAYDRLATPRRSELHYGGHKFPNIRYYTPRPESHETYIGYQPHGSERPQNAHPELLAINMLTKHGSFYLKGESTVGVGADLIRFDMYGTGLKMTIPAENFRMEIKRKMDELSKTNEALWFHAGHGSDEREIIIPGKVIKLGEQPVEKTIETLFSRVVPRGRYLIEQTMHIPPYNGKAWEIRHIIQCPNGIPQVTAKYAKVGKDIKFANIFLGGHPEKPESVVEAVMKKSHHEALSRAPHTIATIFAQIFGKPLPPEPPTAMDYDPIFKLSESGAKNRTTDFLKQSERIAIRSTEVLTGIMRGAIGRSRAQMTGAGGFHSGYIYPRILAVDITGTNDIIGRMIPAVVEIQYPIGYNSYVPELEQIDQKALARIKTVNREMALRDKRVIHMFLNPK</sequence>
<dbReference type="AlphaFoldDB" id="A0A8T3YM71"/>
<name>A0A8T3YM71_9ARCH</name>
<evidence type="ECO:0000313" key="2">
    <source>
        <dbReference type="Proteomes" id="UP000732298"/>
    </source>
</evidence>
<protein>
    <submittedName>
        <fullName evidence="1">Uncharacterized protein</fullName>
    </submittedName>
</protein>
<evidence type="ECO:0000313" key="1">
    <source>
        <dbReference type="EMBL" id="MBI4210787.1"/>
    </source>
</evidence>
<proteinExistence type="predicted"/>
<organism evidence="1 2">
    <name type="scientific">Candidatus Iainarchaeum sp</name>
    <dbReference type="NCBI Taxonomy" id="3101447"/>
    <lineage>
        <taxon>Archaea</taxon>
        <taxon>Candidatus Iainarchaeota</taxon>
        <taxon>Candidatus Iainarchaeia</taxon>
        <taxon>Candidatus Iainarchaeales</taxon>
        <taxon>Candidatus Iainarchaeaceae</taxon>
        <taxon>Candidatus Iainarchaeum</taxon>
    </lineage>
</organism>
<gene>
    <name evidence="1" type="ORF">HY544_04750</name>
</gene>
<reference evidence="1" key="1">
    <citation type="submission" date="2020-07" db="EMBL/GenBank/DDBJ databases">
        <title>Huge and variable diversity of episymbiotic CPR bacteria and DPANN archaea in groundwater ecosystems.</title>
        <authorList>
            <person name="He C.Y."/>
            <person name="Keren R."/>
            <person name="Whittaker M."/>
            <person name="Farag I.F."/>
            <person name="Doudna J."/>
            <person name="Cate J.H.D."/>
            <person name="Banfield J.F."/>
        </authorList>
    </citation>
    <scope>NUCLEOTIDE SEQUENCE</scope>
    <source>
        <strain evidence="1">NC_groundwater_1296_Ag_S-0.2um_52_80</strain>
    </source>
</reference>
<dbReference type="EMBL" id="JACQPB010000042">
    <property type="protein sequence ID" value="MBI4210787.1"/>
    <property type="molecule type" value="Genomic_DNA"/>
</dbReference>
<comment type="caution">
    <text evidence="1">The sequence shown here is derived from an EMBL/GenBank/DDBJ whole genome shotgun (WGS) entry which is preliminary data.</text>
</comment>